<feature type="region of interest" description="Disordered" evidence="1">
    <location>
        <begin position="87"/>
        <end position="116"/>
    </location>
</feature>
<keyword evidence="3" id="KW-1185">Reference proteome</keyword>
<dbReference type="Proteomes" id="UP001431783">
    <property type="component" value="Unassembled WGS sequence"/>
</dbReference>
<evidence type="ECO:0000313" key="2">
    <source>
        <dbReference type="EMBL" id="KAK9879360.1"/>
    </source>
</evidence>
<name>A0AAW1UEB1_9CUCU</name>
<comment type="caution">
    <text evidence="2">The sequence shown here is derived from an EMBL/GenBank/DDBJ whole genome shotgun (WGS) entry which is preliminary data.</text>
</comment>
<dbReference type="EMBL" id="JARQZJ010000061">
    <property type="protein sequence ID" value="KAK9879360.1"/>
    <property type="molecule type" value="Genomic_DNA"/>
</dbReference>
<evidence type="ECO:0000313" key="3">
    <source>
        <dbReference type="Proteomes" id="UP001431783"/>
    </source>
</evidence>
<dbReference type="AlphaFoldDB" id="A0AAW1UEB1"/>
<evidence type="ECO:0000256" key="1">
    <source>
        <dbReference type="SAM" id="MobiDB-lite"/>
    </source>
</evidence>
<accession>A0AAW1UEB1</accession>
<gene>
    <name evidence="2" type="ORF">WA026_004209</name>
</gene>
<feature type="compositionally biased region" description="Acidic residues" evidence="1">
    <location>
        <begin position="88"/>
        <end position="99"/>
    </location>
</feature>
<organism evidence="2 3">
    <name type="scientific">Henosepilachna vigintioctopunctata</name>
    <dbReference type="NCBI Taxonomy" id="420089"/>
    <lineage>
        <taxon>Eukaryota</taxon>
        <taxon>Metazoa</taxon>
        <taxon>Ecdysozoa</taxon>
        <taxon>Arthropoda</taxon>
        <taxon>Hexapoda</taxon>
        <taxon>Insecta</taxon>
        <taxon>Pterygota</taxon>
        <taxon>Neoptera</taxon>
        <taxon>Endopterygota</taxon>
        <taxon>Coleoptera</taxon>
        <taxon>Polyphaga</taxon>
        <taxon>Cucujiformia</taxon>
        <taxon>Coccinelloidea</taxon>
        <taxon>Coccinellidae</taxon>
        <taxon>Epilachninae</taxon>
        <taxon>Epilachnini</taxon>
        <taxon>Henosepilachna</taxon>
    </lineage>
</organism>
<protein>
    <submittedName>
        <fullName evidence="2">Uncharacterized protein</fullName>
    </submittedName>
</protein>
<reference evidence="2 3" key="1">
    <citation type="submission" date="2023-03" db="EMBL/GenBank/DDBJ databases">
        <title>Genome insight into feeding habits of ladybird beetles.</title>
        <authorList>
            <person name="Li H.-S."/>
            <person name="Huang Y.-H."/>
            <person name="Pang H."/>
        </authorList>
    </citation>
    <scope>NUCLEOTIDE SEQUENCE [LARGE SCALE GENOMIC DNA]</scope>
    <source>
        <strain evidence="2">SYSU_2023b</strain>
        <tissue evidence="2">Whole body</tissue>
    </source>
</reference>
<feature type="compositionally biased region" description="Acidic residues" evidence="1">
    <location>
        <begin position="399"/>
        <end position="415"/>
    </location>
</feature>
<feature type="region of interest" description="Disordered" evidence="1">
    <location>
        <begin position="397"/>
        <end position="420"/>
    </location>
</feature>
<proteinExistence type="predicted"/>
<sequence length="478" mass="55576">MFFRYVYGKIHQYPYLHIITWGLPRRYFGLLKIFNLQIEYQPQLFLKQYSDAFTDFEPPSTSSVSSIQSSLIEPAPSTSKYNYVNKDENEEKEEPEVEQNENAVNNSSTRKRKRSRKKPIISIKINLDDDLKNLKTRSYSKNLDRILSKRSPKTHLLVIERSTSSKRDEYHLKIVNNNIINSHPFSKLLKKNREKRKFSSSFPISVDTPKSTDVERIPSSNFTSENIYPLLNKPLKPESSYLKSPYSNDNSYQKNDESNYFTDHISDKIKNTNFQTVSNVGPIQNNVRKESLDCKNTSNNYALALPSHLIPYEEQITEEKPLRNWPIITQLFTNSNFEICKNYLKSFTANDREDTEVPEANENVQEENIKIDISPGIQYHNATKINTLINSKTFKQTELTEDENEDAQEEPEELESESRMSNVDSNYNYLINKVSSSKPKVPPKPPNYSVGQISTVHSFLILKIIFHRDCLHLLLAFK</sequence>